<dbReference type="GO" id="GO:0006508">
    <property type="term" value="P:proteolysis"/>
    <property type="evidence" value="ECO:0007669"/>
    <property type="project" value="TreeGrafter"/>
</dbReference>
<name>A0A165NIG1_9APHY</name>
<dbReference type="InterPro" id="IPR007865">
    <property type="entry name" value="Aminopep_P_N"/>
</dbReference>
<evidence type="ECO:0000313" key="7">
    <source>
        <dbReference type="EMBL" id="KZT67005.1"/>
    </source>
</evidence>
<dbReference type="Gene3D" id="3.90.230.10">
    <property type="entry name" value="Creatinase/methionine aminopeptidase superfamily"/>
    <property type="match status" value="1"/>
</dbReference>
<evidence type="ECO:0000256" key="1">
    <source>
        <dbReference type="ARBA" id="ARBA00001936"/>
    </source>
</evidence>
<dbReference type="InterPro" id="IPR029149">
    <property type="entry name" value="Creatin/AminoP/Spt16_N"/>
</dbReference>
<dbReference type="GO" id="GO:0030145">
    <property type="term" value="F:manganese ion binding"/>
    <property type="evidence" value="ECO:0007669"/>
    <property type="project" value="InterPro"/>
</dbReference>
<dbReference type="PANTHER" id="PTHR43226">
    <property type="entry name" value="XAA-PRO AMINOPEPTIDASE 3"/>
    <property type="match status" value="1"/>
</dbReference>
<evidence type="ECO:0000256" key="5">
    <source>
        <dbReference type="ARBA" id="ARBA00023211"/>
    </source>
</evidence>
<comment type="cofactor">
    <cofactor evidence="1">
        <name>Mn(2+)</name>
        <dbReference type="ChEBI" id="CHEBI:29035"/>
    </cofactor>
</comment>
<dbReference type="SUPFAM" id="SSF53092">
    <property type="entry name" value="Creatinase/prolidase N-terminal domain"/>
    <property type="match status" value="1"/>
</dbReference>
<sequence length="529" mass="57966">MSFRPFIIRGAATSARSLARRCRQAHRKYATEATQLTDVALKPTIYGQPLAPSHPHLLRSGELTAGIPAQEYQDRRRALMDSLPPHSVIVSVAAPVKYMSGQIFYKFRQDSDFWYLTGFEESGSALIMEKDGSSRGYRMSLFHSPSTLSTAQWEGVRTSAKDVMRVFQADGARPIDEFPDALRRVVAETDYIYVDMPPGGGAKRSRSASAKSLLKYLSRTSQEHDALLESLSGQKRRPLAPEVGRLRAIKSEAEQKVMRAAADISARAHTKTMRFARPGLSEHVLGAHFEYLCAREGAQRPAYVPVVASGPNALTIHYTSNNQLIRENELVLVDAGCEYNGYASDITRTFPASGSFTSAQADLYSALLSAQKQLVSLCTARSGLSLAQLHHRSVELLGAELTRIGFDLGLMGGRLNELYPHFVGHPVGIDLHESSCFDRHAPMQAGMVITVEPGVYVPPSSHFPKHFHNIGIRIEDEVLVGEGHPVVLSVSAPKEASTSSLTLGPYLIMRHQIADVEGACQGLLGLEPF</sequence>
<dbReference type="PANTHER" id="PTHR43226:SF4">
    <property type="entry name" value="XAA-PRO AMINOPEPTIDASE 3"/>
    <property type="match status" value="1"/>
</dbReference>
<comment type="similarity">
    <text evidence="2">Belongs to the peptidase M24B family.</text>
</comment>
<evidence type="ECO:0000313" key="8">
    <source>
        <dbReference type="Proteomes" id="UP000076727"/>
    </source>
</evidence>
<dbReference type="OrthoDB" id="4215474at2759"/>
<protein>
    <recommendedName>
        <fullName evidence="6">Aminopeptidase P N-terminal domain-containing protein</fullName>
    </recommendedName>
</protein>
<reference evidence="7 8" key="1">
    <citation type="journal article" date="2016" name="Mol. Biol. Evol.">
        <title>Comparative Genomics of Early-Diverging Mushroom-Forming Fungi Provides Insights into the Origins of Lignocellulose Decay Capabilities.</title>
        <authorList>
            <person name="Nagy L.G."/>
            <person name="Riley R."/>
            <person name="Tritt A."/>
            <person name="Adam C."/>
            <person name="Daum C."/>
            <person name="Floudas D."/>
            <person name="Sun H."/>
            <person name="Yadav J.S."/>
            <person name="Pangilinan J."/>
            <person name="Larsson K.H."/>
            <person name="Matsuura K."/>
            <person name="Barry K."/>
            <person name="Labutti K."/>
            <person name="Kuo R."/>
            <person name="Ohm R.A."/>
            <person name="Bhattacharya S.S."/>
            <person name="Shirouzu T."/>
            <person name="Yoshinaga Y."/>
            <person name="Martin F.M."/>
            <person name="Grigoriev I.V."/>
            <person name="Hibbett D.S."/>
        </authorList>
    </citation>
    <scope>NUCLEOTIDE SEQUENCE [LARGE SCALE GENOMIC DNA]</scope>
    <source>
        <strain evidence="7 8">L-15889</strain>
    </source>
</reference>
<evidence type="ECO:0000256" key="4">
    <source>
        <dbReference type="ARBA" id="ARBA00022801"/>
    </source>
</evidence>
<dbReference type="SMART" id="SM01011">
    <property type="entry name" value="AMP_N"/>
    <property type="match status" value="1"/>
</dbReference>
<proteinExistence type="inferred from homology"/>
<organism evidence="7 8">
    <name type="scientific">Daedalea quercina L-15889</name>
    <dbReference type="NCBI Taxonomy" id="1314783"/>
    <lineage>
        <taxon>Eukaryota</taxon>
        <taxon>Fungi</taxon>
        <taxon>Dikarya</taxon>
        <taxon>Basidiomycota</taxon>
        <taxon>Agaricomycotina</taxon>
        <taxon>Agaricomycetes</taxon>
        <taxon>Polyporales</taxon>
        <taxon>Fomitopsis</taxon>
    </lineage>
</organism>
<dbReference type="STRING" id="1314783.A0A165NIG1"/>
<keyword evidence="5" id="KW-0464">Manganese</keyword>
<accession>A0A165NIG1</accession>
<dbReference type="Proteomes" id="UP000076727">
    <property type="component" value="Unassembled WGS sequence"/>
</dbReference>
<dbReference type="AlphaFoldDB" id="A0A165NIG1"/>
<dbReference type="CDD" id="cd01087">
    <property type="entry name" value="Prolidase"/>
    <property type="match status" value="1"/>
</dbReference>
<keyword evidence="8" id="KW-1185">Reference proteome</keyword>
<dbReference type="Pfam" id="PF00557">
    <property type="entry name" value="Peptidase_M24"/>
    <property type="match status" value="1"/>
</dbReference>
<dbReference type="Pfam" id="PF05195">
    <property type="entry name" value="AMP_N"/>
    <property type="match status" value="1"/>
</dbReference>
<evidence type="ECO:0000256" key="3">
    <source>
        <dbReference type="ARBA" id="ARBA00022723"/>
    </source>
</evidence>
<dbReference type="EMBL" id="KV429081">
    <property type="protein sequence ID" value="KZT67005.1"/>
    <property type="molecule type" value="Genomic_DNA"/>
</dbReference>
<keyword evidence="4" id="KW-0378">Hydrolase</keyword>
<keyword evidence="3" id="KW-0479">Metal-binding</keyword>
<dbReference type="SUPFAM" id="SSF55920">
    <property type="entry name" value="Creatinase/aminopeptidase"/>
    <property type="match status" value="1"/>
</dbReference>
<evidence type="ECO:0000259" key="6">
    <source>
        <dbReference type="SMART" id="SM01011"/>
    </source>
</evidence>
<dbReference type="InterPro" id="IPR036005">
    <property type="entry name" value="Creatinase/aminopeptidase-like"/>
</dbReference>
<evidence type="ECO:0000256" key="2">
    <source>
        <dbReference type="ARBA" id="ARBA00008766"/>
    </source>
</evidence>
<dbReference type="InterPro" id="IPR000994">
    <property type="entry name" value="Pept_M24"/>
</dbReference>
<dbReference type="GO" id="GO:0070006">
    <property type="term" value="F:metalloaminopeptidase activity"/>
    <property type="evidence" value="ECO:0007669"/>
    <property type="project" value="InterPro"/>
</dbReference>
<dbReference type="Gene3D" id="3.40.350.10">
    <property type="entry name" value="Creatinase/prolidase N-terminal domain"/>
    <property type="match status" value="1"/>
</dbReference>
<dbReference type="InterPro" id="IPR052433">
    <property type="entry name" value="X-Pro_dipept-like"/>
</dbReference>
<gene>
    <name evidence="7" type="ORF">DAEQUDRAFT_714141</name>
</gene>
<dbReference type="GO" id="GO:0005739">
    <property type="term" value="C:mitochondrion"/>
    <property type="evidence" value="ECO:0007669"/>
    <property type="project" value="TreeGrafter"/>
</dbReference>
<feature type="domain" description="Aminopeptidase P N-terminal" evidence="6">
    <location>
        <begin position="67"/>
        <end position="203"/>
    </location>
</feature>